<dbReference type="PROSITE" id="PS00180">
    <property type="entry name" value="GLNA_1"/>
    <property type="match status" value="1"/>
</dbReference>
<evidence type="ECO:0000256" key="10">
    <source>
        <dbReference type="RuleBase" id="RU004356"/>
    </source>
</evidence>
<dbReference type="Proteomes" id="UP000663842">
    <property type="component" value="Unassembled WGS sequence"/>
</dbReference>
<dbReference type="InterPro" id="IPR027302">
    <property type="entry name" value="Gln_synth_N_conserv_site"/>
</dbReference>
<dbReference type="Pfam" id="PF00120">
    <property type="entry name" value="Gln-synt_C"/>
    <property type="match status" value="1"/>
</dbReference>
<dbReference type="InterPro" id="IPR050292">
    <property type="entry name" value="Glutamine_Synthetase"/>
</dbReference>
<dbReference type="AlphaFoldDB" id="A0A819UCF1"/>
<sequence>MLEPSTISWDDNYLCTNGDIGLVFSYNNGYQCNPNFKCTSTLEPGAKDWYDNALCLPIGSNVELAWSYCDWKTEIVIMINPVFTNAAGMDKNVLQRYLALPQPDGKSMVTYVWIDGTGENLRAKTRTCDKEPKSPDDVSWWNFDGSSTGQAEGSNSEVYLKPIALFKDPFTLGQNKVVLCETYNFDMKPTVTNHRAKCIETMLAAKDQHPIFGLEQEYTLMDRDGWPFGWPKGGYPQPQGPFYCGIGACLALGRDLVESHYKACLYAGVNIRGTNAEVMPAQWEYQVGPSEGIDAADQLWMSRYLLQRIAEEFGTQVSFHPKPIAGDWNGAGCHTNFSTLFMREPNGINAIHTAIERLKARHHTHIKVYGKDNERRLTGRHETASIHEFSAGVANRGASIRIPRQVDEEKCGYFEDRRPASNCDPYAVTSIIVRTVCLGEQD</sequence>
<gene>
    <name evidence="13" type="ORF">UXM345_LOCUS21780</name>
</gene>
<evidence type="ECO:0000256" key="1">
    <source>
        <dbReference type="ARBA" id="ARBA00009897"/>
    </source>
</evidence>
<comment type="caution">
    <text evidence="13">The sequence shown here is derived from an EMBL/GenBank/DDBJ whole genome shotgun (WGS) entry which is preliminary data.</text>
</comment>
<evidence type="ECO:0000313" key="13">
    <source>
        <dbReference type="EMBL" id="CAF4092913.1"/>
    </source>
</evidence>
<reference evidence="13" key="1">
    <citation type="submission" date="2021-02" db="EMBL/GenBank/DDBJ databases">
        <authorList>
            <person name="Nowell W R."/>
        </authorList>
    </citation>
    <scope>NUCLEOTIDE SEQUENCE</scope>
</reference>
<accession>A0A819UCF1</accession>
<comment type="catalytic activity">
    <reaction evidence="7 10">
        <text>L-glutamate + NH4(+) + ATP = L-glutamine + ADP + phosphate + H(+)</text>
        <dbReference type="Rhea" id="RHEA:16169"/>
        <dbReference type="ChEBI" id="CHEBI:15378"/>
        <dbReference type="ChEBI" id="CHEBI:28938"/>
        <dbReference type="ChEBI" id="CHEBI:29985"/>
        <dbReference type="ChEBI" id="CHEBI:30616"/>
        <dbReference type="ChEBI" id="CHEBI:43474"/>
        <dbReference type="ChEBI" id="CHEBI:58359"/>
        <dbReference type="ChEBI" id="CHEBI:456216"/>
        <dbReference type="EC" id="6.3.1.2"/>
    </reaction>
</comment>
<evidence type="ECO:0000256" key="8">
    <source>
        <dbReference type="PROSITE-ProRule" id="PRU01330"/>
    </source>
</evidence>
<protein>
    <recommendedName>
        <fullName evidence="3 10">Glutamine synthetase</fullName>
        <ecNumber evidence="3 10">6.3.1.2</ecNumber>
    </recommendedName>
</protein>
<dbReference type="PROSITE" id="PS51987">
    <property type="entry name" value="GS_CATALYTIC"/>
    <property type="match status" value="1"/>
</dbReference>
<dbReference type="SUPFAM" id="SSF54368">
    <property type="entry name" value="Glutamine synthetase, N-terminal domain"/>
    <property type="match status" value="1"/>
</dbReference>
<evidence type="ECO:0000256" key="5">
    <source>
        <dbReference type="ARBA" id="ARBA00022741"/>
    </source>
</evidence>
<dbReference type="GO" id="GO:0005737">
    <property type="term" value="C:cytoplasm"/>
    <property type="evidence" value="ECO:0007669"/>
    <property type="project" value="TreeGrafter"/>
</dbReference>
<dbReference type="PANTHER" id="PTHR20852">
    <property type="entry name" value="GLUTAMINE SYNTHETASE"/>
    <property type="match status" value="1"/>
</dbReference>
<dbReference type="InterPro" id="IPR008147">
    <property type="entry name" value="Gln_synt_N"/>
</dbReference>
<evidence type="ECO:0000313" key="14">
    <source>
        <dbReference type="Proteomes" id="UP000663842"/>
    </source>
</evidence>
<dbReference type="Pfam" id="PF03951">
    <property type="entry name" value="Gln-synt_N"/>
    <property type="match status" value="1"/>
</dbReference>
<feature type="domain" description="GS catalytic" evidence="12">
    <location>
        <begin position="191"/>
        <end position="442"/>
    </location>
</feature>
<dbReference type="SUPFAM" id="SSF55931">
    <property type="entry name" value="Glutamine synthetase/guanido kinase"/>
    <property type="match status" value="1"/>
</dbReference>
<feature type="domain" description="GS beta-grasp" evidence="11">
    <location>
        <begin position="107"/>
        <end position="187"/>
    </location>
</feature>
<comment type="subunit">
    <text evidence="2">Homooctamer.</text>
</comment>
<keyword evidence="6 10" id="KW-0067">ATP-binding</keyword>
<dbReference type="GO" id="GO:0004356">
    <property type="term" value="F:glutamine synthetase activity"/>
    <property type="evidence" value="ECO:0007669"/>
    <property type="project" value="UniProtKB-EC"/>
</dbReference>
<evidence type="ECO:0000256" key="4">
    <source>
        <dbReference type="ARBA" id="ARBA00022598"/>
    </source>
</evidence>
<proteinExistence type="inferred from homology"/>
<organism evidence="13 14">
    <name type="scientific">Rotaria magnacalcarata</name>
    <dbReference type="NCBI Taxonomy" id="392030"/>
    <lineage>
        <taxon>Eukaryota</taxon>
        <taxon>Metazoa</taxon>
        <taxon>Spiralia</taxon>
        <taxon>Gnathifera</taxon>
        <taxon>Rotifera</taxon>
        <taxon>Eurotatoria</taxon>
        <taxon>Bdelloidea</taxon>
        <taxon>Philodinida</taxon>
        <taxon>Philodinidae</taxon>
        <taxon>Rotaria</taxon>
    </lineage>
</organism>
<dbReference type="GO" id="GO:0005524">
    <property type="term" value="F:ATP binding"/>
    <property type="evidence" value="ECO:0007669"/>
    <property type="project" value="UniProtKB-KW"/>
</dbReference>
<comment type="similarity">
    <text evidence="1 8 9">Belongs to the glutamine synthetase family.</text>
</comment>
<dbReference type="Gene3D" id="3.10.20.70">
    <property type="entry name" value="Glutamine synthetase, N-terminal domain"/>
    <property type="match status" value="1"/>
</dbReference>
<dbReference type="InterPro" id="IPR027303">
    <property type="entry name" value="Gln_synth_gly_rich_site"/>
</dbReference>
<evidence type="ECO:0000256" key="3">
    <source>
        <dbReference type="ARBA" id="ARBA00012937"/>
    </source>
</evidence>
<name>A0A819UCF1_9BILA</name>
<keyword evidence="4 10" id="KW-0436">Ligase</keyword>
<dbReference type="InterPro" id="IPR036651">
    <property type="entry name" value="Gln_synt_N_sf"/>
</dbReference>
<dbReference type="GO" id="GO:0006542">
    <property type="term" value="P:glutamine biosynthetic process"/>
    <property type="evidence" value="ECO:0007669"/>
    <property type="project" value="InterPro"/>
</dbReference>
<dbReference type="PROSITE" id="PS00181">
    <property type="entry name" value="GLNA_ATP"/>
    <property type="match status" value="1"/>
</dbReference>
<evidence type="ECO:0000256" key="9">
    <source>
        <dbReference type="RuleBase" id="RU000384"/>
    </source>
</evidence>
<evidence type="ECO:0000256" key="7">
    <source>
        <dbReference type="ARBA" id="ARBA00049436"/>
    </source>
</evidence>
<dbReference type="Gene3D" id="3.30.590.10">
    <property type="entry name" value="Glutamine synthetase/guanido kinase, catalytic domain"/>
    <property type="match status" value="1"/>
</dbReference>
<dbReference type="EMBL" id="CAJOBF010003470">
    <property type="protein sequence ID" value="CAF4092913.1"/>
    <property type="molecule type" value="Genomic_DNA"/>
</dbReference>
<keyword evidence="5 10" id="KW-0547">Nucleotide-binding</keyword>
<dbReference type="PANTHER" id="PTHR20852:SF57">
    <property type="entry name" value="GLUTAMINE SYNTHETASE 2 CYTOPLASMIC"/>
    <property type="match status" value="1"/>
</dbReference>
<evidence type="ECO:0000256" key="2">
    <source>
        <dbReference type="ARBA" id="ARBA00011823"/>
    </source>
</evidence>
<dbReference type="PROSITE" id="PS51986">
    <property type="entry name" value="GS_BETA_GRASP"/>
    <property type="match status" value="1"/>
</dbReference>
<dbReference type="InterPro" id="IPR014746">
    <property type="entry name" value="Gln_synth/guanido_kin_cat_dom"/>
</dbReference>
<evidence type="ECO:0000259" key="11">
    <source>
        <dbReference type="PROSITE" id="PS51986"/>
    </source>
</evidence>
<dbReference type="SMART" id="SM01230">
    <property type="entry name" value="Gln-synt_C"/>
    <property type="match status" value="1"/>
</dbReference>
<dbReference type="InterPro" id="IPR008146">
    <property type="entry name" value="Gln_synth_cat_dom"/>
</dbReference>
<dbReference type="EC" id="6.3.1.2" evidence="3 10"/>
<evidence type="ECO:0000259" key="12">
    <source>
        <dbReference type="PROSITE" id="PS51987"/>
    </source>
</evidence>
<evidence type="ECO:0000256" key="6">
    <source>
        <dbReference type="ARBA" id="ARBA00022840"/>
    </source>
</evidence>
<dbReference type="FunFam" id="3.10.20.70:FF:000004">
    <property type="entry name" value="Glutamine synthetase"/>
    <property type="match status" value="1"/>
</dbReference>
<dbReference type="FunFam" id="3.30.590.10:FF:000004">
    <property type="entry name" value="Glutamine synthetase"/>
    <property type="match status" value="1"/>
</dbReference>